<evidence type="ECO:0000313" key="4">
    <source>
        <dbReference type="EMBL" id="QDU62161.1"/>
    </source>
</evidence>
<keyword evidence="4" id="KW-0378">Hydrolase</keyword>
<feature type="compositionally biased region" description="Low complexity" evidence="2">
    <location>
        <begin position="267"/>
        <end position="282"/>
    </location>
</feature>
<accession>A0A518B5A9</accession>
<keyword evidence="5" id="KW-1185">Reference proteome</keyword>
<organism evidence="4 5">
    <name type="scientific">Kolteria novifilia</name>
    <dbReference type="NCBI Taxonomy" id="2527975"/>
    <lineage>
        <taxon>Bacteria</taxon>
        <taxon>Pseudomonadati</taxon>
        <taxon>Planctomycetota</taxon>
        <taxon>Planctomycetia</taxon>
        <taxon>Kolteriales</taxon>
        <taxon>Kolteriaceae</taxon>
        <taxon>Kolteria</taxon>
    </lineage>
</organism>
<dbReference type="Pfam" id="PF01343">
    <property type="entry name" value="Peptidase_S49"/>
    <property type="match status" value="1"/>
</dbReference>
<dbReference type="GO" id="GO:0006508">
    <property type="term" value="P:proteolysis"/>
    <property type="evidence" value="ECO:0007669"/>
    <property type="project" value="InterPro"/>
</dbReference>
<dbReference type="RefSeq" id="WP_145258712.1">
    <property type="nucleotide sequence ID" value="NZ_CP036279.1"/>
</dbReference>
<dbReference type="InterPro" id="IPR033855">
    <property type="entry name" value="Protein_C"/>
</dbReference>
<evidence type="ECO:0000259" key="3">
    <source>
        <dbReference type="Pfam" id="PF01343"/>
    </source>
</evidence>
<dbReference type="SUPFAM" id="SSF52096">
    <property type="entry name" value="ClpP/crotonase"/>
    <property type="match status" value="1"/>
</dbReference>
<dbReference type="Gene3D" id="3.90.226.10">
    <property type="entry name" value="2-enoyl-CoA Hydratase, Chain A, domain 1"/>
    <property type="match status" value="1"/>
</dbReference>
<reference evidence="4 5" key="1">
    <citation type="submission" date="2019-02" db="EMBL/GenBank/DDBJ databases">
        <title>Deep-cultivation of Planctomycetes and their phenomic and genomic characterization uncovers novel biology.</title>
        <authorList>
            <person name="Wiegand S."/>
            <person name="Jogler M."/>
            <person name="Boedeker C."/>
            <person name="Pinto D."/>
            <person name="Vollmers J."/>
            <person name="Rivas-Marin E."/>
            <person name="Kohn T."/>
            <person name="Peeters S.H."/>
            <person name="Heuer A."/>
            <person name="Rast P."/>
            <person name="Oberbeckmann S."/>
            <person name="Bunk B."/>
            <person name="Jeske O."/>
            <person name="Meyerdierks A."/>
            <person name="Storesund J.E."/>
            <person name="Kallscheuer N."/>
            <person name="Luecker S."/>
            <person name="Lage O.M."/>
            <person name="Pohl T."/>
            <person name="Merkel B.J."/>
            <person name="Hornburger P."/>
            <person name="Mueller R.-W."/>
            <person name="Bruemmer F."/>
            <person name="Labrenz M."/>
            <person name="Spormann A.M."/>
            <person name="Op den Camp H."/>
            <person name="Overmann J."/>
            <person name="Amann R."/>
            <person name="Jetten M.S.M."/>
            <person name="Mascher T."/>
            <person name="Medema M.H."/>
            <person name="Devos D.P."/>
            <person name="Kaster A.-K."/>
            <person name="Ovreas L."/>
            <person name="Rohde M."/>
            <person name="Galperin M.Y."/>
            <person name="Jogler C."/>
        </authorList>
    </citation>
    <scope>NUCLEOTIDE SEQUENCE [LARGE SCALE GENOMIC DNA]</scope>
    <source>
        <strain evidence="4 5">Pan216</strain>
    </source>
</reference>
<proteinExistence type="inferred from homology"/>
<feature type="region of interest" description="Disordered" evidence="2">
    <location>
        <begin position="265"/>
        <end position="297"/>
    </location>
</feature>
<comment type="similarity">
    <text evidence="1">Belongs to the peptidase S49 family.</text>
</comment>
<dbReference type="GO" id="GO:0008233">
    <property type="term" value="F:peptidase activity"/>
    <property type="evidence" value="ECO:0007669"/>
    <property type="project" value="InterPro"/>
</dbReference>
<sequence>MLPLDPLWAINPLRLQPCLEALRQEMRKEKPTAGPAADAERDALPLTVSGTVAILPVRGVMLKGLEYARYRGVSSNVATRLAVEAAVADDAIESILLDVDSPGGSVAGLAELGDTLFAARDSKRVIAHVDGVCASAAYYVAAQAHEIYSGRMDWIGSIGTWLPLYDFSKMFEADGIEVIHPNTGPFKTAGAMGTKVTDEQRAHFQSLVDGFFDDFVAAIVRGRGMTEKEVRALADGREFFALQAIANGLIDGIKSMDDVLADLRPQSPGRRAPAAGSASPPSRRARAQVTLMKQRLG</sequence>
<dbReference type="CDD" id="cd07022">
    <property type="entry name" value="S49_Sppa_36K_type"/>
    <property type="match status" value="1"/>
</dbReference>
<dbReference type="OrthoDB" id="9764363at2"/>
<protein>
    <submittedName>
        <fullName evidence="4">Signal peptide peptidase SppA</fullName>
        <ecNumber evidence="4">3.4.21.-</ecNumber>
    </submittedName>
</protein>
<dbReference type="Proteomes" id="UP000317093">
    <property type="component" value="Chromosome"/>
</dbReference>
<dbReference type="EC" id="3.4.21.-" evidence="4"/>
<dbReference type="Gene3D" id="6.20.330.10">
    <property type="match status" value="1"/>
</dbReference>
<name>A0A518B5A9_9BACT</name>
<gene>
    <name evidence="4" type="primary">sppA_4</name>
    <name evidence="4" type="ORF">Pan216_30280</name>
</gene>
<dbReference type="EMBL" id="CP036279">
    <property type="protein sequence ID" value="QDU62161.1"/>
    <property type="molecule type" value="Genomic_DNA"/>
</dbReference>
<dbReference type="PANTHER" id="PTHR42987:SF4">
    <property type="entry name" value="PROTEASE SOHB-RELATED"/>
    <property type="match status" value="1"/>
</dbReference>
<dbReference type="KEGG" id="knv:Pan216_30280"/>
<dbReference type="AlphaFoldDB" id="A0A518B5A9"/>
<dbReference type="InterPro" id="IPR002142">
    <property type="entry name" value="Peptidase_S49"/>
</dbReference>
<feature type="domain" description="Peptidase S49" evidence="3">
    <location>
        <begin position="120"/>
        <end position="264"/>
    </location>
</feature>
<evidence type="ECO:0000256" key="1">
    <source>
        <dbReference type="ARBA" id="ARBA00008683"/>
    </source>
</evidence>
<dbReference type="InterPro" id="IPR029045">
    <property type="entry name" value="ClpP/crotonase-like_dom_sf"/>
</dbReference>
<dbReference type="PANTHER" id="PTHR42987">
    <property type="entry name" value="PEPTIDASE S49"/>
    <property type="match status" value="1"/>
</dbReference>
<evidence type="ECO:0000313" key="5">
    <source>
        <dbReference type="Proteomes" id="UP000317093"/>
    </source>
</evidence>
<evidence type="ECO:0000256" key="2">
    <source>
        <dbReference type="SAM" id="MobiDB-lite"/>
    </source>
</evidence>